<evidence type="ECO:0000256" key="1">
    <source>
        <dbReference type="ARBA" id="ARBA00013275"/>
    </source>
</evidence>
<organism evidence="4 5">
    <name type="scientific">Salix purpurea</name>
    <name type="common">Purple osier willow</name>
    <dbReference type="NCBI Taxonomy" id="77065"/>
    <lineage>
        <taxon>Eukaryota</taxon>
        <taxon>Viridiplantae</taxon>
        <taxon>Streptophyta</taxon>
        <taxon>Embryophyta</taxon>
        <taxon>Tracheophyta</taxon>
        <taxon>Spermatophyta</taxon>
        <taxon>Magnoliopsida</taxon>
        <taxon>eudicotyledons</taxon>
        <taxon>Gunneridae</taxon>
        <taxon>Pentapetalae</taxon>
        <taxon>rosids</taxon>
        <taxon>fabids</taxon>
        <taxon>Malpighiales</taxon>
        <taxon>Salicaceae</taxon>
        <taxon>Saliceae</taxon>
        <taxon>Salix</taxon>
    </lineage>
</organism>
<dbReference type="InterPro" id="IPR000873">
    <property type="entry name" value="AMP-dep_synth/lig_dom"/>
</dbReference>
<dbReference type="AlphaFoldDB" id="A0A9Q0P2F1"/>
<dbReference type="PANTHER" id="PTHR24095:SF14">
    <property type="entry name" value="ACETYL-COENZYME A SYNTHETASE 1"/>
    <property type="match status" value="1"/>
</dbReference>
<dbReference type="Gene3D" id="3.40.50.12780">
    <property type="entry name" value="N-terminal domain of ligase-like"/>
    <property type="match status" value="1"/>
</dbReference>
<dbReference type="PRINTS" id="PR00154">
    <property type="entry name" value="AMPBINDING"/>
</dbReference>
<name>A0A9Q0P2F1_SALPP</name>
<dbReference type="EC" id="6.2.1.1" evidence="1"/>
<feature type="signal peptide" evidence="2">
    <location>
        <begin position="1"/>
        <end position="20"/>
    </location>
</feature>
<gene>
    <name evidence="4" type="ORF">OIU79_019919</name>
</gene>
<dbReference type="InterPro" id="IPR020459">
    <property type="entry name" value="AMP-binding"/>
</dbReference>
<feature type="domain" description="AMP-dependent synthetase/ligase" evidence="3">
    <location>
        <begin position="3"/>
        <end position="200"/>
    </location>
</feature>
<protein>
    <recommendedName>
        <fullName evidence="1">acetate--CoA ligase</fullName>
        <ecNumber evidence="1">6.2.1.1</ecNumber>
    </recommendedName>
</protein>
<evidence type="ECO:0000313" key="5">
    <source>
        <dbReference type="Proteomes" id="UP001151532"/>
    </source>
</evidence>
<dbReference type="GO" id="GO:0003987">
    <property type="term" value="F:acetate-CoA ligase activity"/>
    <property type="evidence" value="ECO:0007669"/>
    <property type="project" value="UniProtKB-EC"/>
</dbReference>
<dbReference type="GO" id="GO:0006085">
    <property type="term" value="P:acetyl-CoA biosynthetic process"/>
    <property type="evidence" value="ECO:0007669"/>
    <property type="project" value="TreeGrafter"/>
</dbReference>
<feature type="chain" id="PRO_5040303499" description="acetate--CoA ligase" evidence="2">
    <location>
        <begin position="21"/>
        <end position="201"/>
    </location>
</feature>
<dbReference type="PROSITE" id="PS00455">
    <property type="entry name" value="AMP_BINDING"/>
    <property type="match status" value="1"/>
</dbReference>
<dbReference type="EMBL" id="JAPFFK010000020">
    <property type="protein sequence ID" value="KAJ6680304.1"/>
    <property type="molecule type" value="Genomic_DNA"/>
</dbReference>
<evidence type="ECO:0000259" key="3">
    <source>
        <dbReference type="Pfam" id="PF00501"/>
    </source>
</evidence>
<accession>A0A9Q0P2F1</accession>
<comment type="caution">
    <text evidence="4">The sequence shown here is derived from an EMBL/GenBank/DDBJ whole genome shotgun (WGS) entry which is preliminary data.</text>
</comment>
<evidence type="ECO:0000256" key="2">
    <source>
        <dbReference type="SAM" id="SignalP"/>
    </source>
</evidence>
<dbReference type="Proteomes" id="UP001151532">
    <property type="component" value="Chromosome 14"/>
</dbReference>
<sequence>MLMELPIAMLACARIGAVHSVVFAGYSSESLAQRIIDCKPKVVITCNAVKRGAKVIHLKDIVDAALAESAKNGISVDVCLTYENQIALKREGTKWKEGKDVWWQDFVPKYPTTCEVEWVDAEDPLFLLYTSGSTGKPKGVLHTTGGYMVYSATTFKYAFDYKPSDVYWCNRCTADCGWITGHSYVTYGPMLNGASVVVFEG</sequence>
<dbReference type="SUPFAM" id="SSF56801">
    <property type="entry name" value="Acetyl-CoA synthetase-like"/>
    <property type="match status" value="1"/>
</dbReference>
<keyword evidence="2" id="KW-0732">Signal</keyword>
<dbReference type="PANTHER" id="PTHR24095">
    <property type="entry name" value="ACETYL-COENZYME A SYNTHETASE"/>
    <property type="match status" value="1"/>
</dbReference>
<evidence type="ECO:0000313" key="4">
    <source>
        <dbReference type="EMBL" id="KAJ6680304.1"/>
    </source>
</evidence>
<dbReference type="InterPro" id="IPR020845">
    <property type="entry name" value="AMP-binding_CS"/>
</dbReference>
<feature type="non-terminal residue" evidence="4">
    <location>
        <position position="201"/>
    </location>
</feature>
<dbReference type="Pfam" id="PF00501">
    <property type="entry name" value="AMP-binding"/>
    <property type="match status" value="1"/>
</dbReference>
<reference evidence="4" key="1">
    <citation type="submission" date="2022-11" db="EMBL/GenBank/DDBJ databases">
        <authorList>
            <person name="Hyden B.L."/>
            <person name="Feng K."/>
            <person name="Yates T."/>
            <person name="Jawdy S."/>
            <person name="Smart L.B."/>
            <person name="Muchero W."/>
        </authorList>
    </citation>
    <scope>NUCLEOTIDE SEQUENCE</scope>
    <source>
        <tissue evidence="4">Shoot tip</tissue>
    </source>
</reference>
<dbReference type="InterPro" id="IPR042099">
    <property type="entry name" value="ANL_N_sf"/>
</dbReference>
<dbReference type="OrthoDB" id="1706066at2759"/>
<proteinExistence type="predicted"/>
<keyword evidence="5" id="KW-1185">Reference proteome</keyword>
<reference evidence="4" key="2">
    <citation type="journal article" date="2023" name="Int. J. Mol. Sci.">
        <title>De Novo Assembly and Annotation of 11 Diverse Shrub Willow (Salix) Genomes Reveals Novel Gene Organization in Sex-Linked Regions.</title>
        <authorList>
            <person name="Hyden B."/>
            <person name="Feng K."/>
            <person name="Yates T.B."/>
            <person name="Jawdy S."/>
            <person name="Cereghino C."/>
            <person name="Smart L.B."/>
            <person name="Muchero W."/>
        </authorList>
    </citation>
    <scope>NUCLEOTIDE SEQUENCE</scope>
    <source>
        <tissue evidence="4">Shoot tip</tissue>
    </source>
</reference>